<evidence type="ECO:0000313" key="6">
    <source>
        <dbReference type="Proteomes" id="UP001163105"/>
    </source>
</evidence>
<dbReference type="PIRSF" id="PIRSF001365">
    <property type="entry name" value="DHDPS"/>
    <property type="match status" value="1"/>
</dbReference>
<evidence type="ECO:0000256" key="2">
    <source>
        <dbReference type="PIRNR" id="PIRNR001365"/>
    </source>
</evidence>
<organism evidence="5 6">
    <name type="scientific">Purpureocillium lavendulum</name>
    <dbReference type="NCBI Taxonomy" id="1247861"/>
    <lineage>
        <taxon>Eukaryota</taxon>
        <taxon>Fungi</taxon>
        <taxon>Dikarya</taxon>
        <taxon>Ascomycota</taxon>
        <taxon>Pezizomycotina</taxon>
        <taxon>Sordariomycetes</taxon>
        <taxon>Hypocreomycetidae</taxon>
        <taxon>Hypocreales</taxon>
        <taxon>Ophiocordycipitaceae</taxon>
        <taxon>Purpureocillium</taxon>
    </lineage>
</organism>
<keyword evidence="6" id="KW-1185">Reference proteome</keyword>
<dbReference type="SUPFAM" id="SSF51569">
    <property type="entry name" value="Aldolase"/>
    <property type="match status" value="1"/>
</dbReference>
<evidence type="ECO:0000256" key="3">
    <source>
        <dbReference type="PIRSR" id="PIRSR001365-1"/>
    </source>
</evidence>
<dbReference type="AlphaFoldDB" id="A0AB34G364"/>
<reference evidence="5" key="1">
    <citation type="submission" date="2023-01" db="EMBL/GenBank/DDBJ databases">
        <title>The growth and conidiation of Purpureocillium lavendulum are regulated by nitrogen source and histone H3K14 acetylation.</title>
        <authorList>
            <person name="Tang P."/>
            <person name="Han J."/>
            <person name="Zhang C."/>
            <person name="Tang P."/>
            <person name="Qi F."/>
            <person name="Zhang K."/>
            <person name="Liang L."/>
        </authorList>
    </citation>
    <scope>NUCLEOTIDE SEQUENCE</scope>
    <source>
        <strain evidence="5">YMF1.00683</strain>
    </source>
</reference>
<name>A0AB34G364_9HYPO</name>
<keyword evidence="1 2" id="KW-0456">Lyase</keyword>
<dbReference type="GO" id="GO:0008840">
    <property type="term" value="F:4-hydroxy-tetrahydrodipicolinate synthase activity"/>
    <property type="evidence" value="ECO:0007669"/>
    <property type="project" value="TreeGrafter"/>
</dbReference>
<dbReference type="PANTHER" id="PTHR12128">
    <property type="entry name" value="DIHYDRODIPICOLINATE SYNTHASE"/>
    <property type="match status" value="1"/>
</dbReference>
<gene>
    <name evidence="5" type="primary">HOGA1</name>
    <name evidence="5" type="ORF">O9K51_00234</name>
</gene>
<feature type="active site" description="Schiff-base intermediate with substrate" evidence="3">
    <location>
        <position position="139"/>
    </location>
</feature>
<dbReference type="SMART" id="SM01130">
    <property type="entry name" value="DHDPS"/>
    <property type="match status" value="1"/>
</dbReference>
<feature type="binding site" evidence="4">
    <location>
        <position position="182"/>
    </location>
    <ligand>
        <name>pyruvate</name>
        <dbReference type="ChEBI" id="CHEBI:15361"/>
    </ligand>
</feature>
<comment type="similarity">
    <text evidence="2">Belongs to the DapA family.</text>
</comment>
<dbReference type="EMBL" id="JAQHRD010000001">
    <property type="protein sequence ID" value="KAJ6445473.1"/>
    <property type="molecule type" value="Genomic_DNA"/>
</dbReference>
<dbReference type="Pfam" id="PF00701">
    <property type="entry name" value="DHDPS"/>
    <property type="match status" value="1"/>
</dbReference>
<sequence>MYRPPPFGVYAPVVCFFTDDEEIDFESIKQHVKRLLGSGELESNAVIISGCSANSVRETRRLVKDAHDSGADYALVLPPSYWVAAMTKPVIKSFYAEVATDSSSPILIYNFPGVAGGIDLDSDMIIDLARQQPSIVGVKLTCGNLGKLQRISATLPSSEFAAFAGKADFMLPGLVAGSCGVISALANVVPKAHVELVRLYQAGDLNKAISLQNELSTSDWELLKLGISGVKTACQRAFDYGTGKARMPLPTVSPKAFHATEDGPLGRIITLEKQLGL</sequence>
<dbReference type="PANTHER" id="PTHR12128:SF66">
    <property type="entry name" value="4-HYDROXY-2-OXOGLUTARATE ALDOLASE, MITOCHONDRIAL"/>
    <property type="match status" value="1"/>
</dbReference>
<dbReference type="InterPro" id="IPR013785">
    <property type="entry name" value="Aldolase_TIM"/>
</dbReference>
<dbReference type="Proteomes" id="UP001163105">
    <property type="component" value="Unassembled WGS sequence"/>
</dbReference>
<proteinExistence type="inferred from homology"/>
<accession>A0AB34G364</accession>
<evidence type="ECO:0000256" key="4">
    <source>
        <dbReference type="PIRSR" id="PIRSR001365-2"/>
    </source>
</evidence>
<evidence type="ECO:0000256" key="1">
    <source>
        <dbReference type="ARBA" id="ARBA00023239"/>
    </source>
</evidence>
<dbReference type="Gene3D" id="3.20.20.70">
    <property type="entry name" value="Aldolase class I"/>
    <property type="match status" value="1"/>
</dbReference>
<dbReference type="InterPro" id="IPR002220">
    <property type="entry name" value="DapA-like"/>
</dbReference>
<feature type="active site" description="Proton donor/acceptor" evidence="3">
    <location>
        <position position="109"/>
    </location>
</feature>
<comment type="caution">
    <text evidence="5">The sequence shown here is derived from an EMBL/GenBank/DDBJ whole genome shotgun (WGS) entry which is preliminary data.</text>
</comment>
<dbReference type="CDD" id="cd00408">
    <property type="entry name" value="DHDPS-like"/>
    <property type="match status" value="1"/>
</dbReference>
<protein>
    <submittedName>
        <fullName evidence="5">Dihydrodipicolinate synthase</fullName>
    </submittedName>
</protein>
<evidence type="ECO:0000313" key="5">
    <source>
        <dbReference type="EMBL" id="KAJ6445473.1"/>
    </source>
</evidence>